<organism evidence="1 2">
    <name type="scientific">Elysia chlorotica</name>
    <name type="common">Eastern emerald elysia</name>
    <name type="synonym">Sea slug</name>
    <dbReference type="NCBI Taxonomy" id="188477"/>
    <lineage>
        <taxon>Eukaryota</taxon>
        <taxon>Metazoa</taxon>
        <taxon>Spiralia</taxon>
        <taxon>Lophotrochozoa</taxon>
        <taxon>Mollusca</taxon>
        <taxon>Gastropoda</taxon>
        <taxon>Heterobranchia</taxon>
        <taxon>Euthyneura</taxon>
        <taxon>Panpulmonata</taxon>
        <taxon>Sacoglossa</taxon>
        <taxon>Placobranchoidea</taxon>
        <taxon>Plakobranchidae</taxon>
        <taxon>Elysia</taxon>
    </lineage>
</organism>
<name>A0A3S0ZRZ2_ELYCH</name>
<protein>
    <submittedName>
        <fullName evidence="1">Uncharacterized protein</fullName>
    </submittedName>
</protein>
<reference evidence="1 2" key="1">
    <citation type="submission" date="2019-01" db="EMBL/GenBank/DDBJ databases">
        <title>A draft genome assembly of the solar-powered sea slug Elysia chlorotica.</title>
        <authorList>
            <person name="Cai H."/>
            <person name="Li Q."/>
            <person name="Fang X."/>
            <person name="Li J."/>
            <person name="Curtis N.E."/>
            <person name="Altenburger A."/>
            <person name="Shibata T."/>
            <person name="Feng M."/>
            <person name="Maeda T."/>
            <person name="Schwartz J.A."/>
            <person name="Shigenobu S."/>
            <person name="Lundholm N."/>
            <person name="Nishiyama T."/>
            <person name="Yang H."/>
            <person name="Hasebe M."/>
            <person name="Li S."/>
            <person name="Pierce S.K."/>
            <person name="Wang J."/>
        </authorList>
    </citation>
    <scope>NUCLEOTIDE SEQUENCE [LARGE SCALE GENOMIC DNA]</scope>
    <source>
        <strain evidence="1">EC2010</strain>
        <tissue evidence="1">Whole organism of an adult</tissue>
    </source>
</reference>
<evidence type="ECO:0000313" key="2">
    <source>
        <dbReference type="Proteomes" id="UP000271974"/>
    </source>
</evidence>
<dbReference type="AlphaFoldDB" id="A0A3S0ZRZ2"/>
<sequence>GYRVVAGADVSGLGAGRDRKLRHHHHYVIYVNDPWGVDALLLPYRQALGRCQADQDWETRLTVETQKIMSTHTRERWTHSQRLVIILCHIYALYDARSSSCHVTGHTCM</sequence>
<gene>
    <name evidence="1" type="ORF">EGW08_006820</name>
</gene>
<dbReference type="EMBL" id="RQTK01000170">
    <property type="protein sequence ID" value="RUS85429.1"/>
    <property type="molecule type" value="Genomic_DNA"/>
</dbReference>
<keyword evidence="2" id="KW-1185">Reference proteome</keyword>
<evidence type="ECO:0000313" key="1">
    <source>
        <dbReference type="EMBL" id="RUS85429.1"/>
    </source>
</evidence>
<feature type="non-terminal residue" evidence="1">
    <location>
        <position position="1"/>
    </location>
</feature>
<dbReference type="Proteomes" id="UP000271974">
    <property type="component" value="Unassembled WGS sequence"/>
</dbReference>
<proteinExistence type="predicted"/>
<feature type="non-terminal residue" evidence="1">
    <location>
        <position position="109"/>
    </location>
</feature>
<accession>A0A3S0ZRZ2</accession>
<comment type="caution">
    <text evidence="1">The sequence shown here is derived from an EMBL/GenBank/DDBJ whole genome shotgun (WGS) entry which is preliminary data.</text>
</comment>